<evidence type="ECO:0000256" key="10">
    <source>
        <dbReference type="ARBA" id="ARBA00023211"/>
    </source>
</evidence>
<organism evidence="13 14">
    <name type="scientific">Aerococcus suis</name>
    <dbReference type="NCBI Taxonomy" id="371602"/>
    <lineage>
        <taxon>Bacteria</taxon>
        <taxon>Bacillati</taxon>
        <taxon>Bacillota</taxon>
        <taxon>Bacilli</taxon>
        <taxon>Lactobacillales</taxon>
        <taxon>Aerococcaceae</taxon>
        <taxon>Aerococcus</taxon>
    </lineage>
</organism>
<comment type="similarity">
    <text evidence="2">Belongs to the Fur family.</text>
</comment>
<keyword evidence="6 11" id="KW-0862">Zinc</keyword>
<evidence type="ECO:0000256" key="4">
    <source>
        <dbReference type="ARBA" id="ARBA00022491"/>
    </source>
</evidence>
<evidence type="ECO:0000256" key="11">
    <source>
        <dbReference type="PIRSR" id="PIRSR602481-1"/>
    </source>
</evidence>
<keyword evidence="3" id="KW-0963">Cytoplasm</keyword>
<dbReference type="FunFam" id="3.30.1490.190:FF:000003">
    <property type="entry name" value="Fur family transcriptional regulator"/>
    <property type="match status" value="1"/>
</dbReference>
<dbReference type="InterPro" id="IPR036390">
    <property type="entry name" value="WH_DNA-bd_sf"/>
</dbReference>
<feature type="binding site" evidence="11">
    <location>
        <position position="103"/>
    </location>
    <ligand>
        <name>Zn(2+)</name>
        <dbReference type="ChEBI" id="CHEBI:29105"/>
    </ligand>
</feature>
<evidence type="ECO:0000256" key="5">
    <source>
        <dbReference type="ARBA" id="ARBA00022723"/>
    </source>
</evidence>
<feature type="binding site" evidence="11">
    <location>
        <position position="143"/>
    </location>
    <ligand>
        <name>Zn(2+)</name>
        <dbReference type="ChEBI" id="CHEBI:29105"/>
    </ligand>
</feature>
<feature type="binding site" evidence="11">
    <location>
        <position position="106"/>
    </location>
    <ligand>
        <name>Zn(2+)</name>
        <dbReference type="ChEBI" id="CHEBI:29105"/>
    </ligand>
</feature>
<gene>
    <name evidence="13" type="ORF">SAMN04487984_1009</name>
</gene>
<dbReference type="STRING" id="371602.SAMN04487984_1009"/>
<keyword evidence="4" id="KW-0678">Repressor</keyword>
<keyword evidence="10" id="KW-0464">Manganese</keyword>
<dbReference type="GO" id="GO:0008270">
    <property type="term" value="F:zinc ion binding"/>
    <property type="evidence" value="ECO:0007669"/>
    <property type="project" value="TreeGrafter"/>
</dbReference>
<dbReference type="InterPro" id="IPR002481">
    <property type="entry name" value="FUR"/>
</dbReference>
<keyword evidence="8" id="KW-0238">DNA-binding</keyword>
<evidence type="ECO:0000256" key="1">
    <source>
        <dbReference type="ARBA" id="ARBA00004496"/>
    </source>
</evidence>
<dbReference type="GO" id="GO:1900376">
    <property type="term" value="P:regulation of secondary metabolite biosynthetic process"/>
    <property type="evidence" value="ECO:0007669"/>
    <property type="project" value="TreeGrafter"/>
</dbReference>
<dbReference type="GO" id="GO:0005737">
    <property type="term" value="C:cytoplasm"/>
    <property type="evidence" value="ECO:0007669"/>
    <property type="project" value="UniProtKB-SubCell"/>
</dbReference>
<dbReference type="Gene3D" id="3.30.1490.190">
    <property type="match status" value="1"/>
</dbReference>
<dbReference type="GO" id="GO:0045892">
    <property type="term" value="P:negative regulation of DNA-templated transcription"/>
    <property type="evidence" value="ECO:0007669"/>
    <property type="project" value="TreeGrafter"/>
</dbReference>
<dbReference type="Proteomes" id="UP000243884">
    <property type="component" value="Unassembled WGS sequence"/>
</dbReference>
<evidence type="ECO:0000256" key="2">
    <source>
        <dbReference type="ARBA" id="ARBA00007957"/>
    </source>
</evidence>
<keyword evidence="14" id="KW-1185">Reference proteome</keyword>
<feature type="binding site" evidence="11">
    <location>
        <position position="146"/>
    </location>
    <ligand>
        <name>Zn(2+)</name>
        <dbReference type="ChEBI" id="CHEBI:29105"/>
    </ligand>
</feature>
<dbReference type="PANTHER" id="PTHR33202">
    <property type="entry name" value="ZINC UPTAKE REGULATION PROTEIN"/>
    <property type="match status" value="1"/>
</dbReference>
<dbReference type="InterPro" id="IPR036388">
    <property type="entry name" value="WH-like_DNA-bd_sf"/>
</dbReference>
<keyword evidence="9" id="KW-0804">Transcription</keyword>
<accession>A0A1W1Z146</accession>
<proteinExistence type="inferred from homology"/>
<keyword evidence="5 11" id="KW-0479">Metal-binding</keyword>
<evidence type="ECO:0000313" key="13">
    <source>
        <dbReference type="EMBL" id="SMC41678.1"/>
    </source>
</evidence>
<evidence type="ECO:0000256" key="7">
    <source>
        <dbReference type="ARBA" id="ARBA00023015"/>
    </source>
</evidence>
<dbReference type="RefSeq" id="WP_234983531.1">
    <property type="nucleotide sequence ID" value="NZ_FWXK01000005.1"/>
</dbReference>
<reference evidence="14" key="1">
    <citation type="submission" date="2017-04" db="EMBL/GenBank/DDBJ databases">
        <authorList>
            <person name="Varghese N."/>
            <person name="Submissions S."/>
        </authorList>
    </citation>
    <scope>NUCLEOTIDE SEQUENCE [LARGE SCALE GENOMIC DNA]</scope>
    <source>
        <strain evidence="14">DSM 21500</strain>
    </source>
</reference>
<dbReference type="InterPro" id="IPR043135">
    <property type="entry name" value="Fur_C"/>
</dbReference>
<keyword evidence="12" id="KW-0408">Iron</keyword>
<dbReference type="CDD" id="cd07153">
    <property type="entry name" value="Fur_like"/>
    <property type="match status" value="1"/>
</dbReference>
<sequence length="151" mass="17784">MMKASPSVLAEHLDNNIEKLRHLGVRITNQRRAILKYIIETKTHPTVEQIYQKLKPRFDELSLATVYNTINLLVKNGMIQELVYHDGAKHYDYLLENHYHLICEECGQIKDVFYPRLTEVEEVAKKQTGYQVYGHRLELYGLCPECQKKHQ</sequence>
<evidence type="ECO:0000313" key="14">
    <source>
        <dbReference type="Proteomes" id="UP000243884"/>
    </source>
</evidence>
<evidence type="ECO:0000256" key="3">
    <source>
        <dbReference type="ARBA" id="ARBA00022490"/>
    </source>
</evidence>
<dbReference type="SUPFAM" id="SSF46785">
    <property type="entry name" value="Winged helix' DNA-binding domain"/>
    <property type="match status" value="1"/>
</dbReference>
<dbReference type="AlphaFoldDB" id="A0A1W1Z146"/>
<dbReference type="PANTHER" id="PTHR33202:SF8">
    <property type="entry name" value="PEROXIDE-RESPONSIVE REPRESSOR PERR"/>
    <property type="match status" value="1"/>
</dbReference>
<dbReference type="Gene3D" id="1.10.10.10">
    <property type="entry name" value="Winged helix-like DNA-binding domain superfamily/Winged helix DNA-binding domain"/>
    <property type="match status" value="1"/>
</dbReference>
<comment type="cofactor">
    <cofactor evidence="12">
        <name>Mn(2+)</name>
        <dbReference type="ChEBI" id="CHEBI:29035"/>
    </cofactor>
    <cofactor evidence="12">
        <name>Fe(2+)</name>
        <dbReference type="ChEBI" id="CHEBI:29033"/>
    </cofactor>
    <text evidence="12">Binds 1 Mn(2+) or Fe(2+) ion per subunit.</text>
</comment>
<dbReference type="EMBL" id="FWXK01000005">
    <property type="protein sequence ID" value="SMC41678.1"/>
    <property type="molecule type" value="Genomic_DNA"/>
</dbReference>
<evidence type="ECO:0000256" key="12">
    <source>
        <dbReference type="PIRSR" id="PIRSR602481-2"/>
    </source>
</evidence>
<evidence type="ECO:0000256" key="9">
    <source>
        <dbReference type="ARBA" id="ARBA00023163"/>
    </source>
</evidence>
<dbReference type="GO" id="GO:0003700">
    <property type="term" value="F:DNA-binding transcription factor activity"/>
    <property type="evidence" value="ECO:0007669"/>
    <property type="project" value="InterPro"/>
</dbReference>
<dbReference type="Pfam" id="PF01475">
    <property type="entry name" value="FUR"/>
    <property type="match status" value="1"/>
</dbReference>
<evidence type="ECO:0000256" key="8">
    <source>
        <dbReference type="ARBA" id="ARBA00023125"/>
    </source>
</evidence>
<name>A0A1W1Z146_9LACT</name>
<evidence type="ECO:0000256" key="6">
    <source>
        <dbReference type="ARBA" id="ARBA00022833"/>
    </source>
</evidence>
<feature type="binding site" evidence="12">
    <location>
        <position position="135"/>
    </location>
    <ligand>
        <name>Fe cation</name>
        <dbReference type="ChEBI" id="CHEBI:24875"/>
    </ligand>
</feature>
<keyword evidence="7" id="KW-0805">Transcription regulation</keyword>
<protein>
    <submittedName>
        <fullName evidence="13">Fur family transcriptional regulator, peroxide stress response regulator</fullName>
    </submittedName>
</protein>
<comment type="subcellular location">
    <subcellularLocation>
        <location evidence="1">Cytoplasm</location>
    </subcellularLocation>
</comment>
<comment type="cofactor">
    <cofactor evidence="11">
        <name>Zn(2+)</name>
        <dbReference type="ChEBI" id="CHEBI:29105"/>
    </cofactor>
    <text evidence="11">Binds 1 zinc ion per subunit.</text>
</comment>
<dbReference type="GO" id="GO:0000976">
    <property type="term" value="F:transcription cis-regulatory region binding"/>
    <property type="evidence" value="ECO:0007669"/>
    <property type="project" value="TreeGrafter"/>
</dbReference>